<gene>
    <name evidence="3" type="ORF">APAL1065_LOCUS21024</name>
</gene>
<evidence type="ECO:0000313" key="3">
    <source>
        <dbReference type="EMBL" id="CAD9983260.1"/>
    </source>
</evidence>
<dbReference type="EMBL" id="HBHT01031280">
    <property type="protein sequence ID" value="CAD9983260.1"/>
    <property type="molecule type" value="Transcribed_RNA"/>
</dbReference>
<feature type="transmembrane region" description="Helical" evidence="2">
    <location>
        <begin position="112"/>
        <end position="135"/>
    </location>
</feature>
<feature type="compositionally biased region" description="Polar residues" evidence="1">
    <location>
        <begin position="20"/>
        <end position="43"/>
    </location>
</feature>
<evidence type="ECO:0000256" key="2">
    <source>
        <dbReference type="SAM" id="Phobius"/>
    </source>
</evidence>
<organism evidence="3">
    <name type="scientific">Entomoneis paludosa</name>
    <dbReference type="NCBI Taxonomy" id="265537"/>
    <lineage>
        <taxon>Eukaryota</taxon>
        <taxon>Sar</taxon>
        <taxon>Stramenopiles</taxon>
        <taxon>Ochrophyta</taxon>
        <taxon>Bacillariophyta</taxon>
        <taxon>Bacillariophyceae</taxon>
        <taxon>Bacillariophycidae</taxon>
        <taxon>Entomoneidaceae</taxon>
        <taxon>Entomoneis</taxon>
    </lineage>
</organism>
<name>A0A7S3DU96_9STRA</name>
<evidence type="ECO:0000256" key="1">
    <source>
        <dbReference type="SAM" id="MobiDB-lite"/>
    </source>
</evidence>
<reference evidence="3" key="1">
    <citation type="submission" date="2021-01" db="EMBL/GenBank/DDBJ databases">
        <authorList>
            <person name="Corre E."/>
            <person name="Pelletier E."/>
            <person name="Niang G."/>
            <person name="Scheremetjew M."/>
            <person name="Finn R."/>
            <person name="Kale V."/>
            <person name="Holt S."/>
            <person name="Cochrane G."/>
            <person name="Meng A."/>
            <person name="Brown T."/>
            <person name="Cohen L."/>
        </authorList>
    </citation>
    <scope>NUCLEOTIDE SEQUENCE</scope>
    <source>
        <strain evidence="3">CCMP125</strain>
    </source>
</reference>
<keyword evidence="2" id="KW-0472">Membrane</keyword>
<dbReference type="AlphaFoldDB" id="A0A7S3DU96"/>
<feature type="compositionally biased region" description="Low complexity" evidence="1">
    <location>
        <begin position="1"/>
        <end position="14"/>
    </location>
</feature>
<proteinExistence type="predicted"/>
<feature type="region of interest" description="Disordered" evidence="1">
    <location>
        <begin position="1"/>
        <end position="56"/>
    </location>
</feature>
<protein>
    <submittedName>
        <fullName evidence="3">Uncharacterized protein</fullName>
    </submittedName>
</protein>
<keyword evidence="2" id="KW-1133">Transmembrane helix</keyword>
<sequence length="200" mass="21904">MTDSTDGTAATATMDRIHENQSQAMSTESSNNPKRETSVTSAKTAEEDKAPRQLSTVSALYDVGHKGYLTPAEESARRMDQENKGYLSNEQVASLKEETQALRQANRLLQHWIMGLALTVLILGISNIVMSIVAARLAQDTSVSDESGLMTVKDHENVPVMTVGTSQRYNFVFRSEQDRCVSARLLATMFSQTVEGVGIT</sequence>
<accession>A0A7S3DU96</accession>
<keyword evidence="2" id="KW-0812">Transmembrane</keyword>